<proteinExistence type="predicted"/>
<keyword evidence="2" id="KW-0677">Repeat</keyword>
<dbReference type="InterPro" id="IPR029058">
    <property type="entry name" value="AB_hydrolase_fold"/>
</dbReference>
<keyword evidence="6" id="KW-1185">Reference proteome</keyword>
<keyword evidence="1" id="KW-0433">Leucine-rich repeat</keyword>
<evidence type="ECO:0000256" key="3">
    <source>
        <dbReference type="SAM" id="MobiDB-lite"/>
    </source>
</evidence>
<dbReference type="InterPro" id="IPR032675">
    <property type="entry name" value="LRR_dom_sf"/>
</dbReference>
<sequence>MDRITRQPSESVSEIELESSGTADSGAHALGEKFHIAFASMCRKLKQDATPYLSTWRSRDAERSLWPSKWLAEDYPTARILSVCYDGSMKKTDRDGRMDLYLVAEKLLHSLLLAHVGQSRPVILVGHSFGGIVIKKLCVISADQARRGKRPAGFTFFNNITGICFYATPHQGSRLADVEKFDSQEGELVSVVRVHSKELARLNEDFECLRNGPWDIDITSMGEIVPSDMDEGRYVIVEEASARYLGTFMVLQEDHISICQPLERTNTSYQTLVDFILRVQQKRRNFSENSGGDIQPLPKTQVGLLASWYEGEINKSFEGHQAIGLWGTGGIGKTTLAKAIFNRERRRLGLGSWTLADAKAVWRVVHGHENRRWKILVDRALVYQVTDEEDSVVKMHEHLQALGTKLARDEGRSDSIQHTSVYHISKMVQEKALYNEKLQQLEVRKGPFFRTGTGEETCGCFPSRPERSILQQMMPSIPSLLFAPSISFRKMQNLRYLQLSDFTDISEGLRLELPESLVLFESRIPIESCSFQPNTQLAVLLLADFRGRYLPDSFSNFKDSLQFLNFRAERLESLPESFSHLKMLRECDLHCPLVRELPGSFGSLESLQQLILECASLERLPDSFGNLDNLKELKLRDCHNRERLPDSICRLRELHMMELLNCRNLEKLPIDIGCLENIQSLIIKNAWEAWESRGHGKLQSLPDSLGNLPNLQRLSVENTDVKELPSSIGDLQCLEHLTVSNKQLQELPASLGRLEKLQVLEVSFSDLKELPASIGDLESLEWLTVCSTRLQGLPSRLGDLRGLKSLIVRSEALEDIPTSLSSLQSLEHLLLEGKLVRENGETAAEFLSDGFTHLTNLQTLVLLSQRLERLPDNLGELKALRILWISSCDELRSLPESVGRLDMLHRLIVERCAKLESLPESLGQLTSLEELSLRDLPLIRRIPSLHTISSLNYVTYGNLPKLKGPPNVPPKCRVNYRKQN</sequence>
<dbReference type="SMART" id="SM00369">
    <property type="entry name" value="LRR_TYP"/>
    <property type="match status" value="6"/>
</dbReference>
<dbReference type="Proteomes" id="UP001605036">
    <property type="component" value="Unassembled WGS sequence"/>
</dbReference>
<evidence type="ECO:0000256" key="1">
    <source>
        <dbReference type="ARBA" id="ARBA00022614"/>
    </source>
</evidence>
<dbReference type="Gene3D" id="3.80.10.10">
    <property type="entry name" value="Ribonuclease Inhibitor"/>
    <property type="match status" value="3"/>
</dbReference>
<dbReference type="SUPFAM" id="SSF52058">
    <property type="entry name" value="L domain-like"/>
    <property type="match status" value="2"/>
</dbReference>
<feature type="region of interest" description="Disordered" evidence="3">
    <location>
        <begin position="1"/>
        <end position="24"/>
    </location>
</feature>
<dbReference type="PANTHER" id="PTHR47186">
    <property type="entry name" value="LEUCINE-RICH REPEAT-CONTAINING PROTEIN 57"/>
    <property type="match status" value="1"/>
</dbReference>
<dbReference type="Pfam" id="PF23598">
    <property type="entry name" value="LRR_14"/>
    <property type="match status" value="2"/>
</dbReference>
<dbReference type="AlphaFoldDB" id="A0ABD1YDW9"/>
<dbReference type="InterPro" id="IPR027417">
    <property type="entry name" value="P-loop_NTPase"/>
</dbReference>
<dbReference type="SUPFAM" id="SSF52540">
    <property type="entry name" value="P-loop containing nucleoside triphosphate hydrolases"/>
    <property type="match status" value="1"/>
</dbReference>
<dbReference type="Gene3D" id="3.40.50.300">
    <property type="entry name" value="P-loop containing nucleotide triphosphate hydrolases"/>
    <property type="match status" value="1"/>
</dbReference>
<feature type="domain" description="Disease resistance R13L4/SHOC-2-like LRR" evidence="4">
    <location>
        <begin position="853"/>
        <end position="936"/>
    </location>
</feature>
<dbReference type="PANTHER" id="PTHR47186:SF3">
    <property type="entry name" value="OS09G0267800 PROTEIN"/>
    <property type="match status" value="1"/>
</dbReference>
<accession>A0ABD1YDW9</accession>
<gene>
    <name evidence="5" type="ORF">R1flu_013654</name>
</gene>
<feature type="domain" description="Disease resistance R13L4/SHOC-2-like LRR" evidence="4">
    <location>
        <begin position="704"/>
        <end position="783"/>
    </location>
</feature>
<evidence type="ECO:0000256" key="2">
    <source>
        <dbReference type="ARBA" id="ARBA00022737"/>
    </source>
</evidence>
<dbReference type="PRINTS" id="PR00364">
    <property type="entry name" value="DISEASERSIST"/>
</dbReference>
<dbReference type="SUPFAM" id="SSF53474">
    <property type="entry name" value="alpha/beta-Hydrolases"/>
    <property type="match status" value="1"/>
</dbReference>
<protein>
    <recommendedName>
        <fullName evidence="4">Disease resistance R13L4/SHOC-2-like LRR domain-containing protein</fullName>
    </recommendedName>
</protein>
<evidence type="ECO:0000313" key="6">
    <source>
        <dbReference type="Proteomes" id="UP001605036"/>
    </source>
</evidence>
<dbReference type="InterPro" id="IPR003591">
    <property type="entry name" value="Leu-rich_rpt_typical-subtyp"/>
</dbReference>
<reference evidence="5 6" key="1">
    <citation type="submission" date="2024-09" db="EMBL/GenBank/DDBJ databases">
        <title>Chromosome-scale assembly of Riccia fluitans.</title>
        <authorList>
            <person name="Paukszto L."/>
            <person name="Sawicki J."/>
            <person name="Karawczyk K."/>
            <person name="Piernik-Szablinska J."/>
            <person name="Szczecinska M."/>
            <person name="Mazdziarz M."/>
        </authorList>
    </citation>
    <scope>NUCLEOTIDE SEQUENCE [LARGE SCALE GENOMIC DNA]</scope>
    <source>
        <strain evidence="5">Rf_01</strain>
        <tissue evidence="5">Aerial parts of the thallus</tissue>
    </source>
</reference>
<dbReference type="Gene3D" id="3.40.50.1820">
    <property type="entry name" value="alpha/beta hydrolase"/>
    <property type="match status" value="1"/>
</dbReference>
<comment type="caution">
    <text evidence="5">The sequence shown here is derived from an EMBL/GenBank/DDBJ whole genome shotgun (WGS) entry which is preliminary data.</text>
</comment>
<organism evidence="5 6">
    <name type="scientific">Riccia fluitans</name>
    <dbReference type="NCBI Taxonomy" id="41844"/>
    <lineage>
        <taxon>Eukaryota</taxon>
        <taxon>Viridiplantae</taxon>
        <taxon>Streptophyta</taxon>
        <taxon>Embryophyta</taxon>
        <taxon>Marchantiophyta</taxon>
        <taxon>Marchantiopsida</taxon>
        <taxon>Marchantiidae</taxon>
        <taxon>Marchantiales</taxon>
        <taxon>Ricciaceae</taxon>
        <taxon>Riccia</taxon>
    </lineage>
</organism>
<name>A0ABD1YDW9_9MARC</name>
<evidence type="ECO:0000259" key="4">
    <source>
        <dbReference type="Pfam" id="PF23598"/>
    </source>
</evidence>
<dbReference type="InterPro" id="IPR055414">
    <property type="entry name" value="LRR_R13L4/SHOC2-like"/>
</dbReference>
<feature type="compositionally biased region" description="Low complexity" evidence="3">
    <location>
        <begin position="9"/>
        <end position="20"/>
    </location>
</feature>
<evidence type="ECO:0000313" key="5">
    <source>
        <dbReference type="EMBL" id="KAL2628968.1"/>
    </source>
</evidence>
<dbReference type="EMBL" id="JBHFFA010000004">
    <property type="protein sequence ID" value="KAL2628968.1"/>
    <property type="molecule type" value="Genomic_DNA"/>
</dbReference>